<feature type="region of interest" description="Disordered" evidence="1">
    <location>
        <begin position="119"/>
        <end position="138"/>
    </location>
</feature>
<feature type="region of interest" description="Disordered" evidence="1">
    <location>
        <begin position="1"/>
        <end position="23"/>
    </location>
</feature>
<comment type="caution">
    <text evidence="2">The sequence shown here is derived from an EMBL/GenBank/DDBJ whole genome shotgun (WGS) entry which is preliminary data.</text>
</comment>
<evidence type="ECO:0000313" key="2">
    <source>
        <dbReference type="EMBL" id="MDV2477171.1"/>
    </source>
</evidence>
<proteinExistence type="predicted"/>
<dbReference type="EMBL" id="WBMO01000001">
    <property type="protein sequence ID" value="MDV2477171.1"/>
    <property type="molecule type" value="Genomic_DNA"/>
</dbReference>
<evidence type="ECO:0000313" key="3">
    <source>
        <dbReference type="Proteomes" id="UP001275440"/>
    </source>
</evidence>
<dbReference type="Proteomes" id="UP001275440">
    <property type="component" value="Unassembled WGS sequence"/>
</dbReference>
<sequence>MPGPPPKRSTQRRRRNKPEDGSAAVAVVPIRGKTVKAPAEDRDWHVIAKGWYRSLKQSGQAQFFEPSDWQAARFCAYVMTRHLRDHEDNDRPLRAGMVDTIWSMMGDLLTTEAARRRTRLELDRRRPPIRRLRPRSRS</sequence>
<protein>
    <recommendedName>
        <fullName evidence="4">Terminase small subunit</fullName>
    </recommendedName>
</protein>
<keyword evidence="3" id="KW-1185">Reference proteome</keyword>
<evidence type="ECO:0008006" key="4">
    <source>
        <dbReference type="Google" id="ProtNLM"/>
    </source>
</evidence>
<evidence type="ECO:0000256" key="1">
    <source>
        <dbReference type="SAM" id="MobiDB-lite"/>
    </source>
</evidence>
<reference evidence="2 3" key="1">
    <citation type="submission" date="2019-10" db="EMBL/GenBank/DDBJ databases">
        <title>Draft Genome Assembly of Rhodococcus zopfii DSM44189.</title>
        <authorList>
            <person name="Sutton J.M."/>
            <person name="Akob D.M."/>
            <person name="Bushman T.J."/>
        </authorList>
    </citation>
    <scope>NUCLEOTIDE SEQUENCE [LARGE SCALE GENOMIC DNA]</scope>
    <source>
        <strain evidence="2 3">DSM 44189</strain>
    </source>
</reference>
<dbReference type="InterPro" id="IPR057972">
    <property type="entry name" value="Terminase_7"/>
</dbReference>
<name>A0ABU3WT56_9NOCA</name>
<feature type="compositionally biased region" description="Basic residues" evidence="1">
    <location>
        <begin position="127"/>
        <end position="138"/>
    </location>
</feature>
<organism evidence="2 3">
    <name type="scientific">Rhodococcus zopfii</name>
    <dbReference type="NCBI Taxonomy" id="43772"/>
    <lineage>
        <taxon>Bacteria</taxon>
        <taxon>Bacillati</taxon>
        <taxon>Actinomycetota</taxon>
        <taxon>Actinomycetes</taxon>
        <taxon>Mycobacteriales</taxon>
        <taxon>Nocardiaceae</taxon>
        <taxon>Rhodococcus</taxon>
    </lineage>
</organism>
<dbReference type="Pfam" id="PF25673">
    <property type="entry name" value="Terminase_7"/>
    <property type="match status" value="1"/>
</dbReference>
<accession>A0ABU3WT56</accession>
<gene>
    <name evidence="2" type="ORF">F8M49_20845</name>
</gene>